<dbReference type="InterPro" id="IPR039425">
    <property type="entry name" value="RNA_pol_sigma-70-like"/>
</dbReference>
<keyword evidence="3" id="KW-0731">Sigma factor</keyword>
<dbReference type="InterPro" id="IPR013324">
    <property type="entry name" value="RNA_pol_sigma_r3/r4-like"/>
</dbReference>
<proteinExistence type="inferred from homology"/>
<dbReference type="Gene3D" id="1.10.10.10">
    <property type="entry name" value="Winged helix-like DNA-binding domain superfamily/Winged helix DNA-binding domain"/>
    <property type="match status" value="1"/>
</dbReference>
<dbReference type="RefSeq" id="WP_154425687.1">
    <property type="nucleotide sequence ID" value="NZ_JAQYGB010000006.1"/>
</dbReference>
<dbReference type="InterPro" id="IPR013249">
    <property type="entry name" value="RNA_pol_sigma70_r4_t2"/>
</dbReference>
<dbReference type="InterPro" id="IPR014284">
    <property type="entry name" value="RNA_pol_sigma-70_dom"/>
</dbReference>
<organism evidence="8 9">
    <name type="scientific">Bullifex porci</name>
    <dbReference type="NCBI Taxonomy" id="2606638"/>
    <lineage>
        <taxon>Bacteria</taxon>
        <taxon>Pseudomonadati</taxon>
        <taxon>Spirochaetota</taxon>
        <taxon>Spirochaetia</taxon>
        <taxon>Spirochaetales</taxon>
        <taxon>Spirochaetaceae</taxon>
        <taxon>Bullifex</taxon>
    </lineage>
</organism>
<evidence type="ECO:0000313" key="9">
    <source>
        <dbReference type="Proteomes" id="UP000460549"/>
    </source>
</evidence>
<dbReference type="InterPro" id="IPR036388">
    <property type="entry name" value="WH-like_DNA-bd_sf"/>
</dbReference>
<dbReference type="PANTHER" id="PTHR43133">
    <property type="entry name" value="RNA POLYMERASE ECF-TYPE SIGMA FACTO"/>
    <property type="match status" value="1"/>
</dbReference>
<dbReference type="Gene3D" id="1.10.1740.10">
    <property type="match status" value="1"/>
</dbReference>
<dbReference type="GO" id="GO:0003677">
    <property type="term" value="F:DNA binding"/>
    <property type="evidence" value="ECO:0007669"/>
    <property type="project" value="UniProtKB-KW"/>
</dbReference>
<dbReference type="AlphaFoldDB" id="A0A7X2PDZ7"/>
<dbReference type="InterPro" id="IPR013325">
    <property type="entry name" value="RNA_pol_sigma_r2"/>
</dbReference>
<keyword evidence="5" id="KW-0804">Transcription</keyword>
<sequence>MEIKSTDLKDFKLIYNECYPLLMKICYHVVYNLDIAQDLVQETFERFYMKNMSFPSEDDAKYWLIRVSKNLALNHVRRNKREINMVEKVKQLPTTSATYVVDGVKELSDKETIKEVRAAIEMLPDNLKMVITLKEYGDLDYKAIGKILGISESNVKVRVHRARKKLEEILSKEDGYVY</sequence>
<dbReference type="InterPro" id="IPR007627">
    <property type="entry name" value="RNA_pol_sigma70_r2"/>
</dbReference>
<dbReference type="CDD" id="cd06171">
    <property type="entry name" value="Sigma70_r4"/>
    <property type="match status" value="1"/>
</dbReference>
<dbReference type="GO" id="GO:0016987">
    <property type="term" value="F:sigma factor activity"/>
    <property type="evidence" value="ECO:0007669"/>
    <property type="project" value="UniProtKB-KW"/>
</dbReference>
<dbReference type="SUPFAM" id="SSF88946">
    <property type="entry name" value="Sigma2 domain of RNA polymerase sigma factors"/>
    <property type="match status" value="1"/>
</dbReference>
<dbReference type="PANTHER" id="PTHR43133:SF8">
    <property type="entry name" value="RNA POLYMERASE SIGMA FACTOR HI_1459-RELATED"/>
    <property type="match status" value="1"/>
</dbReference>
<evidence type="ECO:0000256" key="4">
    <source>
        <dbReference type="ARBA" id="ARBA00023125"/>
    </source>
</evidence>
<evidence type="ECO:0000259" key="7">
    <source>
        <dbReference type="Pfam" id="PF08281"/>
    </source>
</evidence>
<comment type="similarity">
    <text evidence="1">Belongs to the sigma-70 factor family. ECF subfamily.</text>
</comment>
<evidence type="ECO:0000256" key="3">
    <source>
        <dbReference type="ARBA" id="ARBA00023082"/>
    </source>
</evidence>
<feature type="domain" description="RNA polymerase sigma-70 region 2" evidence="6">
    <location>
        <begin position="15"/>
        <end position="81"/>
    </location>
</feature>
<evidence type="ECO:0000256" key="5">
    <source>
        <dbReference type="ARBA" id="ARBA00023163"/>
    </source>
</evidence>
<keyword evidence="2" id="KW-0805">Transcription regulation</keyword>
<accession>A0A7X2PDZ7</accession>
<dbReference type="Pfam" id="PF08281">
    <property type="entry name" value="Sigma70_r4_2"/>
    <property type="match status" value="1"/>
</dbReference>
<keyword evidence="9" id="KW-1185">Reference proteome</keyword>
<comment type="caution">
    <text evidence="8">The sequence shown here is derived from an EMBL/GenBank/DDBJ whole genome shotgun (WGS) entry which is preliminary data.</text>
</comment>
<feature type="domain" description="RNA polymerase sigma factor 70 region 4 type 2" evidence="7">
    <location>
        <begin position="115"/>
        <end position="166"/>
    </location>
</feature>
<dbReference type="SUPFAM" id="SSF88659">
    <property type="entry name" value="Sigma3 and sigma4 domains of RNA polymerase sigma factors"/>
    <property type="match status" value="1"/>
</dbReference>
<name>A0A7X2PDZ7_9SPIO</name>
<protein>
    <submittedName>
        <fullName evidence="8">RNA polymerase sigma factor</fullName>
    </submittedName>
</protein>
<gene>
    <name evidence="8" type="ORF">FYJ80_07725</name>
</gene>
<evidence type="ECO:0000259" key="6">
    <source>
        <dbReference type="Pfam" id="PF04542"/>
    </source>
</evidence>
<evidence type="ECO:0000256" key="2">
    <source>
        <dbReference type="ARBA" id="ARBA00023015"/>
    </source>
</evidence>
<keyword evidence="4" id="KW-0238">DNA-binding</keyword>
<dbReference type="EMBL" id="VUNN01000015">
    <property type="protein sequence ID" value="MSU06663.1"/>
    <property type="molecule type" value="Genomic_DNA"/>
</dbReference>
<dbReference type="NCBIfam" id="TIGR02937">
    <property type="entry name" value="sigma70-ECF"/>
    <property type="match status" value="1"/>
</dbReference>
<dbReference type="Pfam" id="PF04542">
    <property type="entry name" value="Sigma70_r2"/>
    <property type="match status" value="1"/>
</dbReference>
<dbReference type="GO" id="GO:0006352">
    <property type="term" value="P:DNA-templated transcription initiation"/>
    <property type="evidence" value="ECO:0007669"/>
    <property type="project" value="InterPro"/>
</dbReference>
<evidence type="ECO:0000313" key="8">
    <source>
        <dbReference type="EMBL" id="MSU06663.1"/>
    </source>
</evidence>
<evidence type="ECO:0000256" key="1">
    <source>
        <dbReference type="ARBA" id="ARBA00010641"/>
    </source>
</evidence>
<reference evidence="8 9" key="1">
    <citation type="submission" date="2019-08" db="EMBL/GenBank/DDBJ databases">
        <title>In-depth cultivation of the pig gut microbiome towards novel bacterial diversity and tailored functional studies.</title>
        <authorList>
            <person name="Wylensek D."/>
            <person name="Hitch T.C.A."/>
            <person name="Clavel T."/>
        </authorList>
    </citation>
    <scope>NUCLEOTIDE SEQUENCE [LARGE SCALE GENOMIC DNA]</scope>
    <source>
        <strain evidence="8 9">NM-380-WT-3C1</strain>
    </source>
</reference>
<dbReference type="Proteomes" id="UP000460549">
    <property type="component" value="Unassembled WGS sequence"/>
</dbReference>